<evidence type="ECO:0000313" key="3">
    <source>
        <dbReference type="Proteomes" id="UP000800235"/>
    </source>
</evidence>
<dbReference type="EMBL" id="MU007047">
    <property type="protein sequence ID" value="KAF2429379.1"/>
    <property type="molecule type" value="Genomic_DNA"/>
</dbReference>
<accession>A0A9P4TWL3</accession>
<evidence type="ECO:0000256" key="1">
    <source>
        <dbReference type="SAM" id="Phobius"/>
    </source>
</evidence>
<feature type="transmembrane region" description="Helical" evidence="1">
    <location>
        <begin position="31"/>
        <end position="51"/>
    </location>
</feature>
<proteinExistence type="predicted"/>
<organism evidence="2 3">
    <name type="scientific">Tothia fuscella</name>
    <dbReference type="NCBI Taxonomy" id="1048955"/>
    <lineage>
        <taxon>Eukaryota</taxon>
        <taxon>Fungi</taxon>
        <taxon>Dikarya</taxon>
        <taxon>Ascomycota</taxon>
        <taxon>Pezizomycotina</taxon>
        <taxon>Dothideomycetes</taxon>
        <taxon>Pleosporomycetidae</taxon>
        <taxon>Venturiales</taxon>
        <taxon>Cylindrosympodiaceae</taxon>
        <taxon>Tothia</taxon>
    </lineage>
</organism>
<keyword evidence="3" id="KW-1185">Reference proteome</keyword>
<dbReference type="Proteomes" id="UP000800235">
    <property type="component" value="Unassembled WGS sequence"/>
</dbReference>
<gene>
    <name evidence="2" type="ORF">EJ08DRAFT_650410</name>
</gene>
<dbReference type="AlphaFoldDB" id="A0A9P4TWL3"/>
<keyword evidence="1" id="KW-0472">Membrane</keyword>
<protein>
    <submittedName>
        <fullName evidence="2">Uncharacterized protein</fullName>
    </submittedName>
</protein>
<name>A0A9P4TWL3_9PEZI</name>
<sequence length="59" mass="6518">MRPNKFLRYLLLKGLTREKSGGEMLANSNCLVGTAILCVATRCLLAVVVGWQMKMTTDT</sequence>
<evidence type="ECO:0000313" key="2">
    <source>
        <dbReference type="EMBL" id="KAF2429379.1"/>
    </source>
</evidence>
<reference evidence="2" key="1">
    <citation type="journal article" date="2020" name="Stud. Mycol.">
        <title>101 Dothideomycetes genomes: a test case for predicting lifestyles and emergence of pathogens.</title>
        <authorList>
            <person name="Haridas S."/>
            <person name="Albert R."/>
            <person name="Binder M."/>
            <person name="Bloem J."/>
            <person name="Labutti K."/>
            <person name="Salamov A."/>
            <person name="Andreopoulos B."/>
            <person name="Baker S."/>
            <person name="Barry K."/>
            <person name="Bills G."/>
            <person name="Bluhm B."/>
            <person name="Cannon C."/>
            <person name="Castanera R."/>
            <person name="Culley D."/>
            <person name="Daum C."/>
            <person name="Ezra D."/>
            <person name="Gonzalez J."/>
            <person name="Henrissat B."/>
            <person name="Kuo A."/>
            <person name="Liang C."/>
            <person name="Lipzen A."/>
            <person name="Lutzoni F."/>
            <person name="Magnuson J."/>
            <person name="Mondo S."/>
            <person name="Nolan M."/>
            <person name="Ohm R."/>
            <person name="Pangilinan J."/>
            <person name="Park H.-J."/>
            <person name="Ramirez L."/>
            <person name="Alfaro M."/>
            <person name="Sun H."/>
            <person name="Tritt A."/>
            <person name="Yoshinaga Y."/>
            <person name="Zwiers L.-H."/>
            <person name="Turgeon B."/>
            <person name="Goodwin S."/>
            <person name="Spatafora J."/>
            <person name="Crous P."/>
            <person name="Grigoriev I."/>
        </authorList>
    </citation>
    <scope>NUCLEOTIDE SEQUENCE</scope>
    <source>
        <strain evidence="2">CBS 130266</strain>
    </source>
</reference>
<keyword evidence="1" id="KW-0812">Transmembrane</keyword>
<keyword evidence="1" id="KW-1133">Transmembrane helix</keyword>
<comment type="caution">
    <text evidence="2">The sequence shown here is derived from an EMBL/GenBank/DDBJ whole genome shotgun (WGS) entry which is preliminary data.</text>
</comment>